<dbReference type="InterPro" id="IPR025724">
    <property type="entry name" value="GAG-pre-integrase_dom"/>
</dbReference>
<dbReference type="GO" id="GO:0015074">
    <property type="term" value="P:DNA integration"/>
    <property type="evidence" value="ECO:0007669"/>
    <property type="project" value="InterPro"/>
</dbReference>
<dbReference type="Pfam" id="PF14223">
    <property type="entry name" value="Retrotran_gag_2"/>
    <property type="match status" value="1"/>
</dbReference>
<dbReference type="PANTHER" id="PTHR42648:SF26">
    <property type="entry name" value="INTEGRASE CATALYTIC DOMAIN-CONTAINING PROTEIN"/>
    <property type="match status" value="1"/>
</dbReference>
<dbReference type="CDD" id="cd09272">
    <property type="entry name" value="RNase_HI_RT_Ty1"/>
    <property type="match status" value="1"/>
</dbReference>
<feature type="region of interest" description="Disordered" evidence="3">
    <location>
        <begin position="252"/>
        <end position="307"/>
    </location>
</feature>
<feature type="region of interest" description="Disordered" evidence="3">
    <location>
        <begin position="1"/>
        <end position="24"/>
    </location>
</feature>
<organism evidence="5">
    <name type="scientific">Fagus sylvatica</name>
    <name type="common">Beechnut</name>
    <dbReference type="NCBI Taxonomy" id="28930"/>
    <lineage>
        <taxon>Eukaryota</taxon>
        <taxon>Viridiplantae</taxon>
        <taxon>Streptophyta</taxon>
        <taxon>Embryophyta</taxon>
        <taxon>Tracheophyta</taxon>
        <taxon>Spermatophyta</taxon>
        <taxon>Magnoliopsida</taxon>
        <taxon>eudicotyledons</taxon>
        <taxon>Gunneridae</taxon>
        <taxon>Pentapetalae</taxon>
        <taxon>rosids</taxon>
        <taxon>fabids</taxon>
        <taxon>Fagales</taxon>
        <taxon>Fagaceae</taxon>
        <taxon>Fagus</taxon>
    </lineage>
</organism>
<feature type="compositionally biased region" description="Polar residues" evidence="3">
    <location>
        <begin position="10"/>
        <end position="23"/>
    </location>
</feature>
<dbReference type="Pfam" id="PF13976">
    <property type="entry name" value="gag_pre-integrs"/>
    <property type="match status" value="1"/>
</dbReference>
<proteinExistence type="predicted"/>
<keyword evidence="2" id="KW-0378">Hydrolase</keyword>
<dbReference type="Gene3D" id="3.30.420.10">
    <property type="entry name" value="Ribonuclease H-like superfamily/Ribonuclease H"/>
    <property type="match status" value="1"/>
</dbReference>
<dbReference type="Pfam" id="PF25597">
    <property type="entry name" value="SH3_retrovirus"/>
    <property type="match status" value="1"/>
</dbReference>
<dbReference type="Pfam" id="PF00665">
    <property type="entry name" value="rve"/>
    <property type="match status" value="1"/>
</dbReference>
<dbReference type="GO" id="GO:0016787">
    <property type="term" value="F:hydrolase activity"/>
    <property type="evidence" value="ECO:0007669"/>
    <property type="project" value="UniProtKB-KW"/>
</dbReference>
<dbReference type="Pfam" id="PF07727">
    <property type="entry name" value="RVT_2"/>
    <property type="match status" value="2"/>
</dbReference>
<dbReference type="InterPro" id="IPR039537">
    <property type="entry name" value="Retrotran_Ty1/copia-like"/>
</dbReference>
<dbReference type="PANTHER" id="PTHR42648">
    <property type="entry name" value="TRANSPOSASE, PUTATIVE-RELATED"/>
    <property type="match status" value="1"/>
</dbReference>
<dbReference type="SUPFAM" id="SSF53098">
    <property type="entry name" value="Ribonuclease H-like"/>
    <property type="match status" value="1"/>
</dbReference>
<reference evidence="5" key="1">
    <citation type="submission" date="2018-02" db="EMBL/GenBank/DDBJ databases">
        <authorList>
            <person name="Cohen D.B."/>
            <person name="Kent A.D."/>
        </authorList>
    </citation>
    <scope>NUCLEOTIDE SEQUENCE</scope>
</reference>
<dbReference type="InterPro" id="IPR012337">
    <property type="entry name" value="RNaseH-like_sf"/>
</dbReference>
<dbReference type="InterPro" id="IPR013103">
    <property type="entry name" value="RVT_2"/>
</dbReference>
<feature type="domain" description="Integrase catalytic" evidence="4">
    <location>
        <begin position="490"/>
        <end position="656"/>
    </location>
</feature>
<evidence type="ECO:0000313" key="5">
    <source>
        <dbReference type="EMBL" id="SPC79907.1"/>
    </source>
</evidence>
<evidence type="ECO:0000256" key="1">
    <source>
        <dbReference type="ARBA" id="ARBA00022723"/>
    </source>
</evidence>
<dbReference type="InterPro" id="IPR036397">
    <property type="entry name" value="RNaseH_sf"/>
</dbReference>
<protein>
    <recommendedName>
        <fullName evidence="4">Integrase catalytic domain-containing protein</fullName>
    </recommendedName>
</protein>
<gene>
    <name evidence="5" type="ORF">FSB_LOCUS7789</name>
</gene>
<dbReference type="PROSITE" id="PS50994">
    <property type="entry name" value="INTEGRASE"/>
    <property type="match status" value="1"/>
</dbReference>
<dbReference type="GO" id="GO:0003676">
    <property type="term" value="F:nucleic acid binding"/>
    <property type="evidence" value="ECO:0007669"/>
    <property type="project" value="InterPro"/>
</dbReference>
<dbReference type="InterPro" id="IPR001584">
    <property type="entry name" value="Integrase_cat-core"/>
</dbReference>
<feature type="compositionally biased region" description="Low complexity" evidence="3">
    <location>
        <begin position="290"/>
        <end position="305"/>
    </location>
</feature>
<evidence type="ECO:0000256" key="3">
    <source>
        <dbReference type="SAM" id="MobiDB-lite"/>
    </source>
</evidence>
<keyword evidence="1" id="KW-0479">Metal-binding</keyword>
<dbReference type="SUPFAM" id="SSF56672">
    <property type="entry name" value="DNA/RNA polymerases"/>
    <property type="match status" value="1"/>
</dbReference>
<accession>A0A2N9EM20</accession>
<evidence type="ECO:0000256" key="2">
    <source>
        <dbReference type="ARBA" id="ARBA00022801"/>
    </source>
</evidence>
<dbReference type="EMBL" id="OIVN01000421">
    <property type="protein sequence ID" value="SPC79907.1"/>
    <property type="molecule type" value="Genomic_DNA"/>
</dbReference>
<dbReference type="InterPro" id="IPR043502">
    <property type="entry name" value="DNA/RNA_pol_sf"/>
</dbReference>
<sequence>MVSEPRFSTMEPTTNSAQNTSNPKPVHSPLLLLNNMANLMSTKLESTNYMIWKLQISAILDAYSMIDHLDGSNPPPCPFLFTDAGTQSANPAFLLWKKRDKALLTLLYSTLSSPVIAMVVGLSTSLEVWNTLEERFTSTARANVLNLKMELQSIRKGNETITTYLQRVKTVSDKLSVVGVHTDHEELLHVILKGLPKEYAPFASAIRTRDGLLSLEKLSVLLQTEEQSMQEASDPLINSALAMFVSHNRPSSHYNGSQGYTRGGRGRNSFSRGRGGGRSSPNYTPPNFNSPLPHSQQQSSSAPPIKSDRPTCQICWKQGHYAIDCYHRMDFAYQGKTPTTKLAAMASASNIHHTQTTETWFTDSGASDHITASSTNLNPQASYQGQDQVSDLPTGRLLYQGLSRNGVYPIHSSTLFNPATNKIACAAHSVTPDKWQLWHSRLGHPSHKVLTSVFPSLQCKSVQSNTTQVHCTHCLDGKMHQLPFPVSNKNVKSPFELVHADLWGPAPVLSYTGFRFYLVLVDEFTKFTWVYLLKHKSDTFKIFTQFQAMVHIQFSLPIKTLRTDCGGEFTSTDFNTFCDAKGILHQLSCPHTPQRNGVAERKHIHLIQCALALLSESHLPISYWSYAVSTATHLINRLPTPNLHHHTPYETLFHTPPDLTHLKSFGCQCFPLLTPYKAHKLHPKSIPCVFLGYPTNSKGYLCLDPITYRLYISRHVLFNESVFQGLKHPNDTSISPAISQTTSATWLNTLMSLHICSHYPQVSPNFSVEPSPLPTGPSTAGSASFPIPADLTLPDTQITLLPTSPYISPISLPTTAIHMPLPTAISIPSPSPLSNLTYPVVSNFTTAPLPPVTHPMLTRSKNGIFKPKLGYKAQIDYNIIEPSSFTTASKHPQWCDAMHEEFQALQKQGTWSLVPPPSTKNIVGCKWVYKLKYNSDGTIARYKARLVAKRFHQQYGIDFDETFSPVPQGYVDPHQPHHVCKLLKSIYGLKQAPRAWFESFTSQLLQLGFIASTSDSSLFIYKHHQVVAYLLLYVDDIVLTSNTPSYLDQLIAQLSTVFDLKDLGPLHYFLSLQVTRSSSGLYLNQAKYATDLLKKHNMLDSKPAKSPSCPNTRLSLHESDALLDPYGYKTAKRILRYIRGTLFHGVAFIPGPLHLSAFTDADWAGDPDDRRSTSGYLVYLGSNPITWLAKKQPTVSCSSTESEYRALAIASAELCWIHTLLKDLGVFLSQTPVLWCDNVSALAIALNPVFHAHTKHVEVDFHFVRERVLRKDLVVKFVSTLDQLVDIFTKSLPTQRFLDLQRNLTVFVPVIEGG</sequence>
<dbReference type="InterPro" id="IPR057670">
    <property type="entry name" value="SH3_retrovirus"/>
</dbReference>
<evidence type="ECO:0000259" key="4">
    <source>
        <dbReference type="PROSITE" id="PS50994"/>
    </source>
</evidence>
<dbReference type="GO" id="GO:0046872">
    <property type="term" value="F:metal ion binding"/>
    <property type="evidence" value="ECO:0007669"/>
    <property type="project" value="UniProtKB-KW"/>
</dbReference>
<name>A0A2N9EM20_FAGSY</name>